<keyword evidence="3" id="KW-0328">Glycosyltransferase</keyword>
<dbReference type="GO" id="GO:0080043">
    <property type="term" value="F:quercetin 3-O-glucosyltransferase activity"/>
    <property type="evidence" value="ECO:0007669"/>
    <property type="project" value="TreeGrafter"/>
</dbReference>
<accession>A0A7J6WX66</accession>
<dbReference type="SUPFAM" id="SSF53756">
    <property type="entry name" value="UDP-Glycosyltransferase/glycogen phosphorylase"/>
    <property type="match status" value="1"/>
</dbReference>
<dbReference type="PANTHER" id="PTHR11926">
    <property type="entry name" value="GLUCOSYL/GLUCURONOSYL TRANSFERASES"/>
    <property type="match status" value="1"/>
</dbReference>
<evidence type="ECO:0000256" key="2">
    <source>
        <dbReference type="ARBA" id="ARBA00022679"/>
    </source>
</evidence>
<dbReference type="FunFam" id="3.40.50.2000:FF:000027">
    <property type="entry name" value="Glycosyltransferase"/>
    <property type="match status" value="1"/>
</dbReference>
<dbReference type="CDD" id="cd03784">
    <property type="entry name" value="GT1_Gtf-like"/>
    <property type="match status" value="1"/>
</dbReference>
<evidence type="ECO:0000313" key="4">
    <source>
        <dbReference type="EMBL" id="KAF5202039.1"/>
    </source>
</evidence>
<keyword evidence="5" id="KW-1185">Reference proteome</keyword>
<reference evidence="4 5" key="1">
    <citation type="submission" date="2020-06" db="EMBL/GenBank/DDBJ databases">
        <title>Transcriptomic and genomic resources for Thalictrum thalictroides and T. hernandezii: Facilitating candidate gene discovery in an emerging model plant lineage.</title>
        <authorList>
            <person name="Arias T."/>
            <person name="Riano-Pachon D.M."/>
            <person name="Di Stilio V.S."/>
        </authorList>
    </citation>
    <scope>NUCLEOTIDE SEQUENCE [LARGE SCALE GENOMIC DNA]</scope>
    <source>
        <strain evidence="5">cv. WT478/WT964</strain>
        <tissue evidence="4">Leaves</tissue>
    </source>
</reference>
<dbReference type="Proteomes" id="UP000554482">
    <property type="component" value="Unassembled WGS sequence"/>
</dbReference>
<keyword evidence="2 3" id="KW-0808">Transferase</keyword>
<evidence type="ECO:0000313" key="5">
    <source>
        <dbReference type="Proteomes" id="UP000554482"/>
    </source>
</evidence>
<evidence type="ECO:0000256" key="1">
    <source>
        <dbReference type="ARBA" id="ARBA00009995"/>
    </source>
</evidence>
<dbReference type="GO" id="GO:0080044">
    <property type="term" value="F:quercetin 7-O-glucosyltransferase activity"/>
    <property type="evidence" value="ECO:0007669"/>
    <property type="project" value="TreeGrafter"/>
</dbReference>
<comment type="similarity">
    <text evidence="1 3">Belongs to the UDP-glycosyltransferase family.</text>
</comment>
<name>A0A7J6WX66_THATH</name>
<proteinExistence type="inferred from homology"/>
<dbReference type="Gene3D" id="3.40.50.2000">
    <property type="entry name" value="Glycogen Phosphorylase B"/>
    <property type="match status" value="2"/>
</dbReference>
<dbReference type="InterPro" id="IPR002213">
    <property type="entry name" value="UDP_glucos_trans"/>
</dbReference>
<dbReference type="PROSITE" id="PS00375">
    <property type="entry name" value="UDPGT"/>
    <property type="match status" value="1"/>
</dbReference>
<dbReference type="AlphaFoldDB" id="A0A7J6WX66"/>
<evidence type="ECO:0000256" key="3">
    <source>
        <dbReference type="RuleBase" id="RU003718"/>
    </source>
</evidence>
<dbReference type="InterPro" id="IPR035595">
    <property type="entry name" value="UDP_glycos_trans_CS"/>
</dbReference>
<dbReference type="EMBL" id="JABWDY010008647">
    <property type="protein sequence ID" value="KAF5202039.1"/>
    <property type="molecule type" value="Genomic_DNA"/>
</dbReference>
<dbReference type="OrthoDB" id="5835829at2759"/>
<dbReference type="PANTHER" id="PTHR11926:SF1498">
    <property type="entry name" value="GLYCOSYLTRANSFERASE"/>
    <property type="match status" value="1"/>
</dbReference>
<organism evidence="4 5">
    <name type="scientific">Thalictrum thalictroides</name>
    <name type="common">Rue-anemone</name>
    <name type="synonym">Anemone thalictroides</name>
    <dbReference type="NCBI Taxonomy" id="46969"/>
    <lineage>
        <taxon>Eukaryota</taxon>
        <taxon>Viridiplantae</taxon>
        <taxon>Streptophyta</taxon>
        <taxon>Embryophyta</taxon>
        <taxon>Tracheophyta</taxon>
        <taxon>Spermatophyta</taxon>
        <taxon>Magnoliopsida</taxon>
        <taxon>Ranunculales</taxon>
        <taxon>Ranunculaceae</taxon>
        <taxon>Thalictroideae</taxon>
        <taxon>Thalictrum</taxon>
    </lineage>
</organism>
<comment type="caution">
    <text evidence="4">The sequence shown here is derived from an EMBL/GenBank/DDBJ whole genome shotgun (WGS) entry which is preliminary data.</text>
</comment>
<dbReference type="Pfam" id="PF00201">
    <property type="entry name" value="UDPGT"/>
    <property type="match status" value="1"/>
</dbReference>
<protein>
    <submittedName>
        <fullName evidence="4">Glycosyltransferase</fullName>
    </submittedName>
</protein>
<sequence length="315" mass="35641">MKDKSYLTNGYLDKPVDFIQGLKDIRLRDLSSFFYDGNDDLQNIFCREITKAPKASAILINTFDTLESDVLDAMKSLQIPAVYPVGPLQLLEEQIPNKELRKFQFNLLKEHTECLEWLDTKQPNSVVYVSFGSLSVMTRDQLIELAWGLANSKHPFLWVIRPDLVIGEAAVLPPEFMEETADRCMITGWCPQEKVLCHSSTGGFLTHSGWNSTLDTMCGGIPIISCPFFGDQQTNCRNACVHWATGMEMINKNVRRDDVEVMVRELMEGEKGKQMKTKAMDWKKSAIESAKPGGSSYVNIDKVVEDVLLQKKLEC</sequence>
<gene>
    <name evidence="4" type="ORF">FRX31_008374</name>
</gene>